<evidence type="ECO:0008006" key="8">
    <source>
        <dbReference type="Google" id="ProtNLM"/>
    </source>
</evidence>
<dbReference type="Gramene" id="Kaladp0008s0150.1.v1.1">
    <property type="protein sequence ID" value="Kaladp0008s0150.1.v1.1"/>
    <property type="gene ID" value="Kaladp0008s0150.v1.1"/>
</dbReference>
<dbReference type="InterPro" id="IPR028386">
    <property type="entry name" value="CENP-C/Mif2/cnp3"/>
</dbReference>
<sequence length="473" mass="53269">MSEFLTNAAVQEDFENDGESNEENVRKRRPGLGRKQAKFNFNRKISQPAVIKQPTLDIAKLEDPVELFLAHQRLENAEKEIRKLTGNLTDIEVNINDLSLTPPLPRRPRIPGFRRSKATYKHHCYSLYLNDDGLKVSSTENLEKDLTSPSLSLAKDVNFLQEASKQNQQSPFNIKMHLEAVDPVEVGVLGDSISEENRFLDEILFEVYDHLNSDRQFRFLEEQSQIRPMDIDKAAFFGMSTTTSVRAMHTPSSIHFSASPTPPKSPFANLSSLRKHIMLSNGSLDSFSIFDFDPNPIEVSNSSSHCEELQDSRDFAAFVDDSATAVPNQSGSALLDKNRILVEAESRPESYKVSPVNELTDTQVQTEHASDEIHPHKKQKRKDLSITKSIAAAGTSLQSGVRRSTRLKTRPLEFWRGERFLYGRLEPDSTSPTLIGVKMYATPARQDSEAALQVVPCVDGERYRELIDLAALH</sequence>
<dbReference type="PANTHER" id="PTHR16684:SF11">
    <property type="entry name" value="CENTROMERE PROTEIN C"/>
    <property type="match status" value="1"/>
</dbReference>
<dbReference type="PANTHER" id="PTHR16684">
    <property type="entry name" value="CENTROMERE PROTEIN C"/>
    <property type="match status" value="1"/>
</dbReference>
<organism evidence="6 7">
    <name type="scientific">Kalanchoe fedtschenkoi</name>
    <name type="common">Lavender scallops</name>
    <name type="synonym">South American air plant</name>
    <dbReference type="NCBI Taxonomy" id="63787"/>
    <lineage>
        <taxon>Eukaryota</taxon>
        <taxon>Viridiplantae</taxon>
        <taxon>Streptophyta</taxon>
        <taxon>Embryophyta</taxon>
        <taxon>Tracheophyta</taxon>
        <taxon>Spermatophyta</taxon>
        <taxon>Magnoliopsida</taxon>
        <taxon>eudicotyledons</taxon>
        <taxon>Gunneridae</taxon>
        <taxon>Pentapetalae</taxon>
        <taxon>Saxifragales</taxon>
        <taxon>Crassulaceae</taxon>
        <taxon>Kalanchoe</taxon>
    </lineage>
</organism>
<keyword evidence="3" id="KW-0539">Nucleus</keyword>
<dbReference type="EnsemblPlants" id="Kaladp0008s0150.1.v1.1">
    <property type="protein sequence ID" value="Kaladp0008s0150.1.v1.1"/>
    <property type="gene ID" value="Kaladp0008s0150.v1.1"/>
</dbReference>
<dbReference type="OMA" id="TENEPIC"/>
<keyword evidence="4" id="KW-0175">Coiled coil</keyword>
<feature type="coiled-coil region" evidence="4">
    <location>
        <begin position="67"/>
        <end position="94"/>
    </location>
</feature>
<evidence type="ECO:0000313" key="6">
    <source>
        <dbReference type="EnsemblPlants" id="Kaladp0008s0150.1.v1.1"/>
    </source>
</evidence>
<feature type="compositionally biased region" description="Acidic residues" evidence="5">
    <location>
        <begin position="12"/>
        <end position="22"/>
    </location>
</feature>
<dbReference type="GO" id="GO:0000776">
    <property type="term" value="C:kinetochore"/>
    <property type="evidence" value="ECO:0007669"/>
    <property type="project" value="InterPro"/>
</dbReference>
<dbReference type="GO" id="GO:0019237">
    <property type="term" value="F:centromeric DNA binding"/>
    <property type="evidence" value="ECO:0007669"/>
    <property type="project" value="InterPro"/>
</dbReference>
<proteinExistence type="inferred from homology"/>
<feature type="region of interest" description="Disordered" evidence="5">
    <location>
        <begin position="1"/>
        <end position="34"/>
    </location>
</feature>
<dbReference type="AlphaFoldDB" id="A0A7N0RBX6"/>
<dbReference type="GO" id="GO:0051315">
    <property type="term" value="P:attachment of mitotic spindle microtubules to kinetochore"/>
    <property type="evidence" value="ECO:0007669"/>
    <property type="project" value="TreeGrafter"/>
</dbReference>
<dbReference type="GO" id="GO:0051455">
    <property type="term" value="P:spindle attachment to meiosis I kinetochore"/>
    <property type="evidence" value="ECO:0007669"/>
    <property type="project" value="TreeGrafter"/>
</dbReference>
<comment type="similarity">
    <text evidence="2">Belongs to the CENP-C/MIF2 family.</text>
</comment>
<evidence type="ECO:0000256" key="5">
    <source>
        <dbReference type="SAM" id="MobiDB-lite"/>
    </source>
</evidence>
<accession>A0A7N0RBX6</accession>
<dbReference type="Proteomes" id="UP000594263">
    <property type="component" value="Unplaced"/>
</dbReference>
<protein>
    <recommendedName>
        <fullName evidence="8">Centromere protein C</fullName>
    </recommendedName>
</protein>
<evidence type="ECO:0000313" key="7">
    <source>
        <dbReference type="Proteomes" id="UP000594263"/>
    </source>
</evidence>
<evidence type="ECO:0000256" key="1">
    <source>
        <dbReference type="ARBA" id="ARBA00004123"/>
    </source>
</evidence>
<evidence type="ECO:0000256" key="3">
    <source>
        <dbReference type="ARBA" id="ARBA00023242"/>
    </source>
</evidence>
<evidence type="ECO:0000256" key="4">
    <source>
        <dbReference type="SAM" id="Coils"/>
    </source>
</evidence>
<reference evidence="6" key="1">
    <citation type="submission" date="2021-01" db="UniProtKB">
        <authorList>
            <consortium name="EnsemblPlants"/>
        </authorList>
    </citation>
    <scope>IDENTIFICATION</scope>
</reference>
<keyword evidence="7" id="KW-1185">Reference proteome</keyword>
<dbReference type="GO" id="GO:0005634">
    <property type="term" value="C:nucleus"/>
    <property type="evidence" value="ECO:0007669"/>
    <property type="project" value="UniProtKB-SubCell"/>
</dbReference>
<comment type="subcellular location">
    <subcellularLocation>
        <location evidence="1">Nucleus</location>
    </subcellularLocation>
</comment>
<evidence type="ECO:0000256" key="2">
    <source>
        <dbReference type="ARBA" id="ARBA00010291"/>
    </source>
</evidence>
<name>A0A7N0RBX6_KALFE</name>
<dbReference type="GO" id="GO:0051382">
    <property type="term" value="P:kinetochore assembly"/>
    <property type="evidence" value="ECO:0007669"/>
    <property type="project" value="InterPro"/>
</dbReference>